<feature type="transmembrane region" description="Helical" evidence="6">
    <location>
        <begin position="292"/>
        <end position="310"/>
    </location>
</feature>
<feature type="transmembrane region" description="Helical" evidence="6">
    <location>
        <begin position="53"/>
        <end position="69"/>
    </location>
</feature>
<gene>
    <name evidence="7" type="ORF">GCM10010862_14180</name>
</gene>
<feature type="transmembrane region" description="Helical" evidence="6">
    <location>
        <begin position="228"/>
        <end position="245"/>
    </location>
</feature>
<keyword evidence="6" id="KW-0592">Phosphate transport</keyword>
<comment type="subcellular location">
    <subcellularLocation>
        <location evidence="1 6">Membrane</location>
        <topology evidence="1 6">Multi-pass membrane protein</topology>
    </subcellularLocation>
</comment>
<dbReference type="PANTHER" id="PTHR11101:SF80">
    <property type="entry name" value="PHOSPHATE TRANSPORTER"/>
    <property type="match status" value="1"/>
</dbReference>
<proteinExistence type="inferred from homology"/>
<reference evidence="8" key="1">
    <citation type="journal article" date="2019" name="Int. J. Syst. Evol. Microbiol.">
        <title>The Global Catalogue of Microorganisms (GCM) 10K type strain sequencing project: providing services to taxonomists for standard genome sequencing and annotation.</title>
        <authorList>
            <consortium name="The Broad Institute Genomics Platform"/>
            <consortium name="The Broad Institute Genome Sequencing Center for Infectious Disease"/>
            <person name="Wu L."/>
            <person name="Ma J."/>
        </authorList>
    </citation>
    <scope>NUCLEOTIDE SEQUENCE [LARGE SCALE GENOMIC DNA]</scope>
    <source>
        <strain evidence="8">NBRC 112416</strain>
    </source>
</reference>
<feature type="transmembrane region" description="Helical" evidence="6">
    <location>
        <begin position="27"/>
        <end position="46"/>
    </location>
</feature>
<feature type="transmembrane region" description="Helical" evidence="6">
    <location>
        <begin position="164"/>
        <end position="186"/>
    </location>
</feature>
<feature type="transmembrane region" description="Helical" evidence="6">
    <location>
        <begin position="257"/>
        <end position="280"/>
    </location>
</feature>
<dbReference type="Proteomes" id="UP001156691">
    <property type="component" value="Unassembled WGS sequence"/>
</dbReference>
<accession>A0ABQ5W266</accession>
<evidence type="ECO:0000256" key="5">
    <source>
        <dbReference type="ARBA" id="ARBA00023136"/>
    </source>
</evidence>
<dbReference type="RefSeq" id="WP_284339592.1">
    <property type="nucleotide sequence ID" value="NZ_BSNS01000007.1"/>
</dbReference>
<feature type="transmembrane region" description="Helical" evidence="6">
    <location>
        <begin position="193"/>
        <end position="216"/>
    </location>
</feature>
<dbReference type="InterPro" id="IPR001204">
    <property type="entry name" value="Phos_transporter"/>
</dbReference>
<feature type="transmembrane region" description="Helical" evidence="6">
    <location>
        <begin position="343"/>
        <end position="362"/>
    </location>
</feature>
<dbReference type="PANTHER" id="PTHR11101">
    <property type="entry name" value="PHOSPHATE TRANSPORTER"/>
    <property type="match status" value="1"/>
</dbReference>
<organism evidence="7 8">
    <name type="scientific">Devosia nitrariae</name>
    <dbReference type="NCBI Taxonomy" id="2071872"/>
    <lineage>
        <taxon>Bacteria</taxon>
        <taxon>Pseudomonadati</taxon>
        <taxon>Pseudomonadota</taxon>
        <taxon>Alphaproteobacteria</taxon>
        <taxon>Hyphomicrobiales</taxon>
        <taxon>Devosiaceae</taxon>
        <taxon>Devosia</taxon>
    </lineage>
</organism>
<protein>
    <recommendedName>
        <fullName evidence="6">Phosphate transporter</fullName>
    </recommendedName>
</protein>
<feature type="transmembrane region" description="Helical" evidence="6">
    <location>
        <begin position="382"/>
        <end position="399"/>
    </location>
</feature>
<dbReference type="EMBL" id="BSNS01000007">
    <property type="protein sequence ID" value="GLQ54159.1"/>
    <property type="molecule type" value="Genomic_DNA"/>
</dbReference>
<dbReference type="Pfam" id="PF01384">
    <property type="entry name" value="PHO4"/>
    <property type="match status" value="1"/>
</dbReference>
<evidence type="ECO:0000313" key="7">
    <source>
        <dbReference type="EMBL" id="GLQ54159.1"/>
    </source>
</evidence>
<name>A0ABQ5W266_9HYPH</name>
<keyword evidence="2 6" id="KW-0813">Transport</keyword>
<evidence type="ECO:0000256" key="3">
    <source>
        <dbReference type="ARBA" id="ARBA00022692"/>
    </source>
</evidence>
<evidence type="ECO:0000256" key="1">
    <source>
        <dbReference type="ARBA" id="ARBA00004141"/>
    </source>
</evidence>
<evidence type="ECO:0000256" key="6">
    <source>
        <dbReference type="RuleBase" id="RU363058"/>
    </source>
</evidence>
<sequence length="501" mass="51654">MNKSVLDKDLKKVVRLETAMHDLSLKLAAPGLAALFILAVLMAVLFSIPGGPFSYLVVIAAVISAYMALNVGANDVANNMGPAVGGRALTMAGALIIAAICEAAGALLAGGDVVTTVSSKLLSSDLDISTRDFILVMSAASLASAMWIHIATVLNAPVSTTHSVVGGVVGAGIAAAGFSVVAWPVIGTIVLSWIVSPMMGGVLASALLAVAHFTILDKADKLGAARRWVPIFVALMTGVFAMYLAAKGLSRVWKPDLPMVVGLGVVAGVAGYAAAVPWVGRRVPGLENRVKHVSGLFRLPLILATALLSFAHGANDVANAVGPLAAIVAAANAGVASPDQVPLPLWVLGIGAIGIAVGLALFGPRLIRVVGEKITKMNEVRAYCVALSAAVTVLIASALGLPISSTHVAVGAIFGVGLLREYHSNEIIRNPPLKVKVAEARSDQFNRTAEEAVKQLKGRDKRRLVRRRHALTIGTAWIITVPASALVAGLLYALMRLLPGG</sequence>
<feature type="transmembrane region" description="Helical" evidence="6">
    <location>
        <begin position="89"/>
        <end position="111"/>
    </location>
</feature>
<keyword evidence="8" id="KW-1185">Reference proteome</keyword>
<keyword evidence="5 6" id="KW-0472">Membrane</keyword>
<comment type="caution">
    <text evidence="7">The sequence shown here is derived from an EMBL/GenBank/DDBJ whole genome shotgun (WGS) entry which is preliminary data.</text>
</comment>
<feature type="transmembrane region" description="Helical" evidence="6">
    <location>
        <begin position="405"/>
        <end position="422"/>
    </location>
</feature>
<keyword evidence="4 6" id="KW-1133">Transmembrane helix</keyword>
<keyword evidence="3 6" id="KW-0812">Transmembrane</keyword>
<evidence type="ECO:0000256" key="4">
    <source>
        <dbReference type="ARBA" id="ARBA00022989"/>
    </source>
</evidence>
<feature type="transmembrane region" description="Helical" evidence="6">
    <location>
        <begin position="132"/>
        <end position="152"/>
    </location>
</feature>
<evidence type="ECO:0000313" key="8">
    <source>
        <dbReference type="Proteomes" id="UP001156691"/>
    </source>
</evidence>
<comment type="similarity">
    <text evidence="6">Belongs to the inorganic phosphate transporter (PiT) (TC 2.A.20) family.</text>
</comment>
<evidence type="ECO:0000256" key="2">
    <source>
        <dbReference type="ARBA" id="ARBA00022448"/>
    </source>
</evidence>
<feature type="transmembrane region" description="Helical" evidence="6">
    <location>
        <begin position="470"/>
        <end position="495"/>
    </location>
</feature>